<reference evidence="6 7" key="1">
    <citation type="submission" date="2018-11" db="EMBL/GenBank/DDBJ databases">
        <title>Genomes From Bacteria Associated with the Canine Oral Cavity: a Test Case for Automated Genome-Based Taxonomic Assignment.</title>
        <authorList>
            <person name="Coil D.A."/>
            <person name="Jospin G."/>
            <person name="Darling A.E."/>
            <person name="Wallis C."/>
            <person name="Davis I.J."/>
            <person name="Harris S."/>
            <person name="Eisen J.A."/>
            <person name="Holcombe L.J."/>
            <person name="O'Flynn C."/>
        </authorList>
    </citation>
    <scope>NUCLEOTIDE SEQUENCE [LARGE SCALE GENOMIC DNA]</scope>
    <source>
        <strain evidence="6 7">OH4621_COT-116</strain>
    </source>
</reference>
<dbReference type="Pfam" id="PF07155">
    <property type="entry name" value="ECF-ribofla_trS"/>
    <property type="match status" value="1"/>
</dbReference>
<keyword evidence="4 5" id="KW-0472">Membrane</keyword>
<keyword evidence="3 5" id="KW-1133">Transmembrane helix</keyword>
<dbReference type="NCBIfam" id="NF010182">
    <property type="entry name" value="PRK13661.1"/>
    <property type="match status" value="1"/>
</dbReference>
<dbReference type="RefSeq" id="WP_018166307.1">
    <property type="nucleotide sequence ID" value="NZ_RQZA01000009.1"/>
</dbReference>
<evidence type="ECO:0000256" key="4">
    <source>
        <dbReference type="ARBA" id="ARBA00023136"/>
    </source>
</evidence>
<dbReference type="EMBL" id="RQZA01000009">
    <property type="protein sequence ID" value="RRD30299.1"/>
    <property type="molecule type" value="Genomic_DNA"/>
</dbReference>
<feature type="transmembrane region" description="Helical" evidence="5">
    <location>
        <begin position="41"/>
        <end position="63"/>
    </location>
</feature>
<organism evidence="6 7">
    <name type="scientific">Streptococcus minor</name>
    <dbReference type="NCBI Taxonomy" id="229549"/>
    <lineage>
        <taxon>Bacteria</taxon>
        <taxon>Bacillati</taxon>
        <taxon>Bacillota</taxon>
        <taxon>Bacilli</taxon>
        <taxon>Lactobacillales</taxon>
        <taxon>Streptococcaceae</taxon>
        <taxon>Streptococcus</taxon>
    </lineage>
</organism>
<dbReference type="STRING" id="1123309.GCA_000377005_00381"/>
<protein>
    <recommendedName>
        <fullName evidence="5">UPF0397 protein EII38_08550</fullName>
    </recommendedName>
</protein>
<evidence type="ECO:0000313" key="6">
    <source>
        <dbReference type="EMBL" id="RRD30299.1"/>
    </source>
</evidence>
<dbReference type="Proteomes" id="UP000281771">
    <property type="component" value="Unassembled WGS sequence"/>
</dbReference>
<keyword evidence="1 5" id="KW-1003">Cell membrane</keyword>
<proteinExistence type="inferred from homology"/>
<feature type="transmembrane region" description="Helical" evidence="5">
    <location>
        <begin position="113"/>
        <end position="136"/>
    </location>
</feature>
<feature type="transmembrane region" description="Helical" evidence="5">
    <location>
        <begin position="6"/>
        <end position="29"/>
    </location>
</feature>
<evidence type="ECO:0000256" key="3">
    <source>
        <dbReference type="ARBA" id="ARBA00022989"/>
    </source>
</evidence>
<evidence type="ECO:0000313" key="7">
    <source>
        <dbReference type="Proteomes" id="UP000281771"/>
    </source>
</evidence>
<dbReference type="PANTHER" id="PTHR37815">
    <property type="entry name" value="UPF0397 PROTEIN BC_2624-RELATED"/>
    <property type="match status" value="1"/>
</dbReference>
<dbReference type="Gene3D" id="1.10.1760.20">
    <property type="match status" value="1"/>
</dbReference>
<evidence type="ECO:0000256" key="5">
    <source>
        <dbReference type="HAMAP-Rule" id="MF_01572"/>
    </source>
</evidence>
<evidence type="ECO:0000256" key="2">
    <source>
        <dbReference type="ARBA" id="ARBA00022692"/>
    </source>
</evidence>
<dbReference type="InterPro" id="IPR022914">
    <property type="entry name" value="UPF0397"/>
</dbReference>
<dbReference type="InterPro" id="IPR009825">
    <property type="entry name" value="ECF_substrate-spec-like"/>
</dbReference>
<comment type="similarity">
    <text evidence="5">Belongs to the UPF0397 family.</text>
</comment>
<dbReference type="PANTHER" id="PTHR37815:SF3">
    <property type="entry name" value="UPF0397 PROTEIN SPR0429"/>
    <property type="match status" value="1"/>
</dbReference>
<dbReference type="HAMAP" id="MF_01572">
    <property type="entry name" value="UPF0397"/>
    <property type="match status" value="1"/>
</dbReference>
<accession>A0A3P1V827</accession>
<keyword evidence="7" id="KW-1185">Reference proteome</keyword>
<feature type="transmembrane region" description="Helical" evidence="5">
    <location>
        <begin position="142"/>
        <end position="168"/>
    </location>
</feature>
<sequence length="181" mass="19520">MKNNSIKTVVAIGIGSALFVVIGLLINIPTFVPNTSIQLQYAVQSLLALIFGPIAGFFIGFIGHTLKDAIVYSPWWSWILASGLFGLIIGLLKSRIHLQKGKFEKKDIVLFNLVQFAANVVLWGVVAPVLDIVIYSEPVNKVFIQGLAAGLVNSVTVAIGGTILLAVYAKTQVQQNSLTKE</sequence>
<comment type="subcellular location">
    <subcellularLocation>
        <location evidence="5">Cell membrane</location>
        <topology evidence="5">Multi-pass membrane protein</topology>
    </subcellularLocation>
</comment>
<gene>
    <name evidence="6" type="ORF">EII38_08550</name>
</gene>
<dbReference type="GO" id="GO:0005886">
    <property type="term" value="C:plasma membrane"/>
    <property type="evidence" value="ECO:0007669"/>
    <property type="project" value="UniProtKB-SubCell"/>
</dbReference>
<dbReference type="AlphaFoldDB" id="A0A3P1V827"/>
<feature type="transmembrane region" description="Helical" evidence="5">
    <location>
        <begin position="75"/>
        <end position="92"/>
    </location>
</feature>
<keyword evidence="2 5" id="KW-0812">Transmembrane</keyword>
<comment type="caution">
    <text evidence="6">The sequence shown here is derived from an EMBL/GenBank/DDBJ whole genome shotgun (WGS) entry which is preliminary data.</text>
</comment>
<name>A0A3P1V827_9STRE</name>
<evidence type="ECO:0000256" key="1">
    <source>
        <dbReference type="ARBA" id="ARBA00022475"/>
    </source>
</evidence>